<dbReference type="RefSeq" id="WP_090550262.1">
    <property type="nucleotide sequence ID" value="NZ_FNFP01000001.1"/>
</dbReference>
<dbReference type="Pfam" id="PF00892">
    <property type="entry name" value="EamA"/>
    <property type="match status" value="2"/>
</dbReference>
<feature type="transmembrane region" description="Helical" evidence="7">
    <location>
        <begin position="125"/>
        <end position="143"/>
    </location>
</feature>
<comment type="similarity">
    <text evidence="2">Belongs to the EamA transporter family.</text>
</comment>
<dbReference type="Gene3D" id="1.10.3730.20">
    <property type="match status" value="1"/>
</dbReference>
<comment type="subcellular location">
    <subcellularLocation>
        <location evidence="1">Cell membrane</location>
        <topology evidence="1">Multi-pass membrane protein</topology>
    </subcellularLocation>
</comment>
<organism evidence="9 10">
    <name type="scientific">Natronincola ferrireducens</name>
    <dbReference type="NCBI Taxonomy" id="393762"/>
    <lineage>
        <taxon>Bacteria</taxon>
        <taxon>Bacillati</taxon>
        <taxon>Bacillota</taxon>
        <taxon>Clostridia</taxon>
        <taxon>Peptostreptococcales</taxon>
        <taxon>Natronincolaceae</taxon>
        <taxon>Natronincola</taxon>
    </lineage>
</organism>
<dbReference type="PANTHER" id="PTHR32322:SF18">
    <property type="entry name" value="S-ADENOSYLMETHIONINE_S-ADENOSYLHOMOCYSTEINE TRANSPORTER"/>
    <property type="match status" value="1"/>
</dbReference>
<accession>A0A1G8YXT7</accession>
<evidence type="ECO:0000313" key="9">
    <source>
        <dbReference type="EMBL" id="SDK07603.1"/>
    </source>
</evidence>
<protein>
    <submittedName>
        <fullName evidence="9">EamA-like transporter family protein</fullName>
    </submittedName>
</protein>
<evidence type="ECO:0000256" key="4">
    <source>
        <dbReference type="ARBA" id="ARBA00022692"/>
    </source>
</evidence>
<dbReference type="AlphaFoldDB" id="A0A1G8YXT7"/>
<dbReference type="InterPro" id="IPR050638">
    <property type="entry name" value="AA-Vitamin_Transporters"/>
</dbReference>
<evidence type="ECO:0000259" key="8">
    <source>
        <dbReference type="Pfam" id="PF00892"/>
    </source>
</evidence>
<dbReference type="OrthoDB" id="37139at2"/>
<keyword evidence="3" id="KW-1003">Cell membrane</keyword>
<dbReference type="InterPro" id="IPR037185">
    <property type="entry name" value="EmrE-like"/>
</dbReference>
<keyword evidence="10" id="KW-1185">Reference proteome</keyword>
<dbReference type="InterPro" id="IPR000620">
    <property type="entry name" value="EamA_dom"/>
</dbReference>
<evidence type="ECO:0000313" key="10">
    <source>
        <dbReference type="Proteomes" id="UP000198718"/>
    </source>
</evidence>
<sequence length="316" mass="34927">MQQVNRYLPILAGITASTIFGFSFLFTKEALAVISPFHLLGFRFIFAVGLLVVLQLMGIIKISFQGKPLGALFLLAFFQPILYFVCETSGINMTSASEAGMMIALIPVVVTILAMIFLGEKPTKLQLFFIGLSVVGVIFIIVMTGKVNLGDNLKGMFVLLGAVLAAGVFNVLSRKSSIYFKPVEITYVMMWVGLVAFNTIAIGQHIVMGNLGNYFEPLKHPQAIISIVYLGVLSSVIAFLMLNFMLSKLEASKSAVFSNLVTVVSIIAGVVFRKEPFYWFHGVGALMILIGVWGTNYFVKQKNLYEIRFETMRRQL</sequence>
<feature type="transmembrane region" description="Helical" evidence="7">
    <location>
        <begin position="7"/>
        <end position="27"/>
    </location>
</feature>
<evidence type="ECO:0000256" key="6">
    <source>
        <dbReference type="ARBA" id="ARBA00023136"/>
    </source>
</evidence>
<keyword evidence="6 7" id="KW-0472">Membrane</keyword>
<dbReference type="SUPFAM" id="SSF103481">
    <property type="entry name" value="Multidrug resistance efflux transporter EmrE"/>
    <property type="match status" value="2"/>
</dbReference>
<dbReference type="EMBL" id="FNFP01000001">
    <property type="protein sequence ID" value="SDK07603.1"/>
    <property type="molecule type" value="Genomic_DNA"/>
</dbReference>
<dbReference type="STRING" id="393762.SAMN05660472_00678"/>
<reference evidence="9 10" key="1">
    <citation type="submission" date="2016-10" db="EMBL/GenBank/DDBJ databases">
        <authorList>
            <person name="de Groot N.N."/>
        </authorList>
    </citation>
    <scope>NUCLEOTIDE SEQUENCE [LARGE SCALE GENOMIC DNA]</scope>
    <source>
        <strain evidence="9 10">DSM 18346</strain>
    </source>
</reference>
<feature type="transmembrane region" description="Helical" evidence="7">
    <location>
        <begin position="278"/>
        <end position="299"/>
    </location>
</feature>
<evidence type="ECO:0000256" key="5">
    <source>
        <dbReference type="ARBA" id="ARBA00022989"/>
    </source>
</evidence>
<keyword evidence="5 7" id="KW-1133">Transmembrane helix</keyword>
<feature type="transmembrane region" description="Helical" evidence="7">
    <location>
        <begin position="223"/>
        <end position="242"/>
    </location>
</feature>
<gene>
    <name evidence="9" type="ORF">SAMN05660472_00678</name>
</gene>
<dbReference type="GO" id="GO:0005886">
    <property type="term" value="C:plasma membrane"/>
    <property type="evidence" value="ECO:0007669"/>
    <property type="project" value="UniProtKB-SubCell"/>
</dbReference>
<evidence type="ECO:0000256" key="1">
    <source>
        <dbReference type="ARBA" id="ARBA00004651"/>
    </source>
</evidence>
<proteinExistence type="inferred from homology"/>
<feature type="transmembrane region" description="Helical" evidence="7">
    <location>
        <begin position="254"/>
        <end position="272"/>
    </location>
</feature>
<dbReference type="PANTHER" id="PTHR32322">
    <property type="entry name" value="INNER MEMBRANE TRANSPORTER"/>
    <property type="match status" value="1"/>
</dbReference>
<feature type="transmembrane region" description="Helical" evidence="7">
    <location>
        <begin position="185"/>
        <end position="203"/>
    </location>
</feature>
<feature type="transmembrane region" description="Helical" evidence="7">
    <location>
        <begin position="39"/>
        <end position="60"/>
    </location>
</feature>
<keyword evidence="4 7" id="KW-0812">Transmembrane</keyword>
<dbReference type="Proteomes" id="UP000198718">
    <property type="component" value="Unassembled WGS sequence"/>
</dbReference>
<evidence type="ECO:0000256" key="3">
    <source>
        <dbReference type="ARBA" id="ARBA00022475"/>
    </source>
</evidence>
<feature type="transmembrane region" description="Helical" evidence="7">
    <location>
        <begin position="99"/>
        <end position="118"/>
    </location>
</feature>
<feature type="transmembrane region" description="Helical" evidence="7">
    <location>
        <begin position="72"/>
        <end position="93"/>
    </location>
</feature>
<evidence type="ECO:0000256" key="7">
    <source>
        <dbReference type="SAM" id="Phobius"/>
    </source>
</evidence>
<feature type="domain" description="EamA" evidence="8">
    <location>
        <begin position="10"/>
        <end position="141"/>
    </location>
</feature>
<feature type="transmembrane region" description="Helical" evidence="7">
    <location>
        <begin position="155"/>
        <end position="173"/>
    </location>
</feature>
<feature type="domain" description="EamA" evidence="8">
    <location>
        <begin position="154"/>
        <end position="296"/>
    </location>
</feature>
<name>A0A1G8YXT7_9FIRM</name>
<evidence type="ECO:0000256" key="2">
    <source>
        <dbReference type="ARBA" id="ARBA00007362"/>
    </source>
</evidence>